<feature type="domain" description="Nudix hydrolase" evidence="3">
    <location>
        <begin position="13"/>
        <end position="142"/>
    </location>
</feature>
<reference evidence="4" key="1">
    <citation type="submission" date="2020-03" db="EMBL/GenBank/DDBJ databases">
        <title>Ferranicluibacter endophyticum gen. nov., sp. nov., a new genus isolated from Rubus ulmifolius Schott. stem.</title>
        <authorList>
            <person name="Roca-Couso R."/>
            <person name="Flores-Felix J.D."/>
            <person name="Igual J.M."/>
            <person name="Rivas R."/>
        </authorList>
    </citation>
    <scope>NUCLEOTIDE SEQUENCE</scope>
    <source>
        <strain evidence="4">CRRU44</strain>
    </source>
</reference>
<accession>A0AA44CBU5</accession>
<sequence>MTTSKPAAPGIDFPGVGCGLAILRDNQILLCRRLKAPEQGHWTITGGKVDMMEDSRSAARREGVEESGLAIGDAIDFLCVSEHVLDADRQHWISLIYVTRDTHGDPLETEPDKLADIGWYDLDALPAPLSRFAADAIAALRTQSLLG</sequence>
<dbReference type="PANTHER" id="PTHR43046:SF14">
    <property type="entry name" value="MUTT_NUDIX FAMILY PROTEIN"/>
    <property type="match status" value="1"/>
</dbReference>
<dbReference type="EMBL" id="JAANCM010000009">
    <property type="protein sequence ID" value="NHT77463.1"/>
    <property type="molecule type" value="Genomic_DNA"/>
</dbReference>
<protein>
    <submittedName>
        <fullName evidence="4">NUDIX domain-containing protein</fullName>
    </submittedName>
</protein>
<proteinExistence type="predicted"/>
<keyword evidence="5" id="KW-1185">Reference proteome</keyword>
<evidence type="ECO:0000259" key="3">
    <source>
        <dbReference type="PROSITE" id="PS51462"/>
    </source>
</evidence>
<keyword evidence="2" id="KW-0378">Hydrolase</keyword>
<comment type="cofactor">
    <cofactor evidence="1">
        <name>Mg(2+)</name>
        <dbReference type="ChEBI" id="CHEBI:18420"/>
    </cofactor>
</comment>
<comment type="caution">
    <text evidence="4">The sequence shown here is derived from an EMBL/GenBank/DDBJ whole genome shotgun (WGS) entry which is preliminary data.</text>
</comment>
<evidence type="ECO:0000313" key="5">
    <source>
        <dbReference type="Proteomes" id="UP001155840"/>
    </source>
</evidence>
<dbReference type="PANTHER" id="PTHR43046">
    <property type="entry name" value="GDP-MANNOSE MANNOSYL HYDROLASE"/>
    <property type="match status" value="1"/>
</dbReference>
<dbReference type="SUPFAM" id="SSF55811">
    <property type="entry name" value="Nudix"/>
    <property type="match status" value="1"/>
</dbReference>
<dbReference type="PROSITE" id="PS51462">
    <property type="entry name" value="NUDIX"/>
    <property type="match status" value="1"/>
</dbReference>
<dbReference type="GO" id="GO:0016787">
    <property type="term" value="F:hydrolase activity"/>
    <property type="evidence" value="ECO:0007669"/>
    <property type="project" value="UniProtKB-KW"/>
</dbReference>
<dbReference type="Pfam" id="PF00293">
    <property type="entry name" value="NUDIX"/>
    <property type="match status" value="1"/>
</dbReference>
<organism evidence="4 5">
    <name type="scientific">Ferranicluibacter rubi</name>
    <dbReference type="NCBI Taxonomy" id="2715133"/>
    <lineage>
        <taxon>Bacteria</taxon>
        <taxon>Pseudomonadati</taxon>
        <taxon>Pseudomonadota</taxon>
        <taxon>Alphaproteobacteria</taxon>
        <taxon>Hyphomicrobiales</taxon>
        <taxon>Rhizobiaceae</taxon>
        <taxon>Ferranicluibacter</taxon>
    </lineage>
</organism>
<name>A0AA44CBU5_9HYPH</name>
<dbReference type="RefSeq" id="WP_167130058.1">
    <property type="nucleotide sequence ID" value="NZ_JAANCM010000009.1"/>
</dbReference>
<dbReference type="PROSITE" id="PS00893">
    <property type="entry name" value="NUDIX_BOX"/>
    <property type="match status" value="1"/>
</dbReference>
<dbReference type="Gene3D" id="3.90.79.10">
    <property type="entry name" value="Nucleoside Triphosphate Pyrophosphohydrolase"/>
    <property type="match status" value="1"/>
</dbReference>
<dbReference type="InterPro" id="IPR015797">
    <property type="entry name" value="NUDIX_hydrolase-like_dom_sf"/>
</dbReference>
<evidence type="ECO:0000256" key="1">
    <source>
        <dbReference type="ARBA" id="ARBA00001946"/>
    </source>
</evidence>
<evidence type="ECO:0000256" key="2">
    <source>
        <dbReference type="ARBA" id="ARBA00022801"/>
    </source>
</evidence>
<dbReference type="AlphaFoldDB" id="A0AA44CBU5"/>
<evidence type="ECO:0000313" key="4">
    <source>
        <dbReference type="EMBL" id="NHT77463.1"/>
    </source>
</evidence>
<dbReference type="InterPro" id="IPR000086">
    <property type="entry name" value="NUDIX_hydrolase_dom"/>
</dbReference>
<dbReference type="Proteomes" id="UP001155840">
    <property type="component" value="Unassembled WGS sequence"/>
</dbReference>
<gene>
    <name evidence="4" type="ORF">G8E10_17245</name>
</gene>
<dbReference type="InterPro" id="IPR020084">
    <property type="entry name" value="NUDIX_hydrolase_CS"/>
</dbReference>